<protein>
    <recommendedName>
        <fullName evidence="3">YolD-like family protein</fullName>
    </recommendedName>
</protein>
<evidence type="ECO:0008006" key="3">
    <source>
        <dbReference type="Google" id="ProtNLM"/>
    </source>
</evidence>
<dbReference type="Pfam" id="PF08863">
    <property type="entry name" value="YolD"/>
    <property type="match status" value="1"/>
</dbReference>
<name>A0ABD6SYM8_9BACI</name>
<gene>
    <name evidence="1" type="ORF">COF81_26735</name>
</gene>
<reference evidence="1 2" key="1">
    <citation type="submission" date="2017-09" db="EMBL/GenBank/DDBJ databases">
        <title>Large-scale bioinformatics analysis of Bacillus genomes uncovers conserved roles of natural products in bacterial physiology.</title>
        <authorList>
            <consortium name="Agbiome Team Llc"/>
            <person name="Bleich R.M."/>
            <person name="Grubbs K.J."/>
            <person name="Santa Maria K.C."/>
            <person name="Allen S.E."/>
            <person name="Farag S."/>
            <person name="Shank E.A."/>
            <person name="Bowers A."/>
        </authorList>
    </citation>
    <scope>NUCLEOTIDE SEQUENCE [LARGE SCALE GENOMIC DNA]</scope>
    <source>
        <strain evidence="1 2">AFS037265</strain>
    </source>
</reference>
<evidence type="ECO:0000313" key="2">
    <source>
        <dbReference type="Proteomes" id="UP000221918"/>
    </source>
</evidence>
<evidence type="ECO:0000313" key="1">
    <source>
        <dbReference type="EMBL" id="PHE87808.1"/>
    </source>
</evidence>
<organism evidence="1 2">
    <name type="scientific">Bacillus pseudomycoides</name>
    <dbReference type="NCBI Taxonomy" id="64104"/>
    <lineage>
        <taxon>Bacteria</taxon>
        <taxon>Bacillati</taxon>
        <taxon>Bacillota</taxon>
        <taxon>Bacilli</taxon>
        <taxon>Bacillales</taxon>
        <taxon>Bacillaceae</taxon>
        <taxon>Bacillus</taxon>
        <taxon>Bacillus cereus group</taxon>
    </lineage>
</organism>
<proteinExistence type="predicted"/>
<dbReference type="InterPro" id="IPR014962">
    <property type="entry name" value="YolD"/>
</dbReference>
<dbReference type="AlphaFoldDB" id="A0ABD6SYM8"/>
<dbReference type="Proteomes" id="UP000221918">
    <property type="component" value="Unassembled WGS sequence"/>
</dbReference>
<dbReference type="EMBL" id="NUTL01000158">
    <property type="protein sequence ID" value="PHE87808.1"/>
    <property type="molecule type" value="Genomic_DNA"/>
</dbReference>
<comment type="caution">
    <text evidence="1">The sequence shown here is derived from an EMBL/GenBank/DDBJ whole genome shotgun (WGS) entry which is preliminary data.</text>
</comment>
<accession>A0ABD6SYM8</accession>
<dbReference type="RefSeq" id="WP_097795123.1">
    <property type="nucleotide sequence ID" value="NZ_JARMBS010000019.1"/>
</dbReference>
<sequence length="60" mass="7131">MFLRKLAKNHLITIEYYKTGYLQTCKGRVCNLDLHQQTPLLINEQQKIFSICLSNIKKIY</sequence>